<reference evidence="8" key="2">
    <citation type="journal article" date="2021" name="PeerJ">
        <title>Extensive microbial diversity within the chicken gut microbiome revealed by metagenomics and culture.</title>
        <authorList>
            <person name="Gilroy R."/>
            <person name="Ravi A."/>
            <person name="Getino M."/>
            <person name="Pursley I."/>
            <person name="Horton D.L."/>
            <person name="Alikhan N.F."/>
            <person name="Baker D."/>
            <person name="Gharbi K."/>
            <person name="Hall N."/>
            <person name="Watson M."/>
            <person name="Adriaenssens E.M."/>
            <person name="Foster-Nyarko E."/>
            <person name="Jarju S."/>
            <person name="Secka A."/>
            <person name="Antonio M."/>
            <person name="Oren A."/>
            <person name="Chaudhuri R.R."/>
            <person name="La Ragione R."/>
            <person name="Hildebrand F."/>
            <person name="Pallen M.J."/>
        </authorList>
    </citation>
    <scope>NUCLEOTIDE SEQUENCE</scope>
    <source>
        <strain evidence="8">23406</strain>
    </source>
</reference>
<evidence type="ECO:0000313" key="8">
    <source>
        <dbReference type="EMBL" id="HIU99521.1"/>
    </source>
</evidence>
<dbReference type="GO" id="GO:0016491">
    <property type="term" value="F:oxidoreductase activity"/>
    <property type="evidence" value="ECO:0007669"/>
    <property type="project" value="InterPro"/>
</dbReference>
<feature type="domain" description="Radical SAM core" evidence="7">
    <location>
        <begin position="88"/>
        <end position="321"/>
    </location>
</feature>
<dbReference type="SFLD" id="SFLDG01386">
    <property type="entry name" value="main_SPASM_domain-containing"/>
    <property type="match status" value="1"/>
</dbReference>
<keyword evidence="6" id="KW-0411">Iron-sulfur</keyword>
<evidence type="ECO:0000256" key="4">
    <source>
        <dbReference type="ARBA" id="ARBA00022723"/>
    </source>
</evidence>
<evidence type="ECO:0000256" key="5">
    <source>
        <dbReference type="ARBA" id="ARBA00023004"/>
    </source>
</evidence>
<dbReference type="InterPro" id="IPR023867">
    <property type="entry name" value="Sulphatase_maturase_rSAM"/>
</dbReference>
<evidence type="ECO:0000256" key="6">
    <source>
        <dbReference type="ARBA" id="ARBA00023014"/>
    </source>
</evidence>
<keyword evidence="3" id="KW-0949">S-adenosyl-L-methionine</keyword>
<dbReference type="Pfam" id="PF13353">
    <property type="entry name" value="Fer4_12"/>
    <property type="match status" value="1"/>
</dbReference>
<keyword evidence="5" id="KW-0408">Iron</keyword>
<evidence type="ECO:0000313" key="9">
    <source>
        <dbReference type="Proteomes" id="UP000886891"/>
    </source>
</evidence>
<evidence type="ECO:0000259" key="7">
    <source>
        <dbReference type="PROSITE" id="PS51918"/>
    </source>
</evidence>
<dbReference type="PROSITE" id="PS01305">
    <property type="entry name" value="MOAA_NIFB_PQQE"/>
    <property type="match status" value="1"/>
</dbReference>
<sequence>MIHAFKYLHKGKVYYFLWDIESGSLHNVDDVAFLCAKKRFLTLDAGELAAYGRIEPALRREAEEELEELCALGALNAPPQIKAFRKQAREVKAMCLHICHDCNLQCDYCFADGGTYHTQGQYMSAAVGKRAIDFLIASSGSRHNLEVDFFGGEPLMNLGVVKEIVDYAKARAKEEGKAFTFTMTTNCLLLNEDTARWLNEEMDNVVLSIDGRKSVHNCVRHAKNGKDVYDTVLGNALRFRAIRGDKRYYVRGTFTARNLDFASDIFCLNDLGFDQISVEPVVLPADHPLHLSEEHLARITEEYDRLAEGYLERRKGEKWFNFFHFMIDLRHGPCVNKRLTGCGAGTEYLAVSPMGDLYPCHQFVGEAEYYIGNVFEGILHQDVRERFASVTVLAKAHCAECPAKYYCGGGCAANAKNFAGKIDGQYKIGCDLTVKRLENSLAIAFLEADADAIGEELPE</sequence>
<dbReference type="SFLD" id="SFLDG01067">
    <property type="entry name" value="SPASM/twitch_domain_containing"/>
    <property type="match status" value="1"/>
</dbReference>
<dbReference type="EMBL" id="DVOH01000003">
    <property type="protein sequence ID" value="HIU99521.1"/>
    <property type="molecule type" value="Genomic_DNA"/>
</dbReference>
<dbReference type="Proteomes" id="UP000886891">
    <property type="component" value="Unassembled WGS sequence"/>
</dbReference>
<dbReference type="InterPro" id="IPR013785">
    <property type="entry name" value="Aldolase_TIM"/>
</dbReference>
<dbReference type="Gene3D" id="3.20.20.70">
    <property type="entry name" value="Aldolase class I"/>
    <property type="match status" value="1"/>
</dbReference>
<dbReference type="InterPro" id="IPR058240">
    <property type="entry name" value="rSAM_sf"/>
</dbReference>
<dbReference type="CDD" id="cd21124">
    <property type="entry name" value="SPASM_CteB-like"/>
    <property type="match status" value="1"/>
</dbReference>
<dbReference type="InterPro" id="IPR023885">
    <property type="entry name" value="4Fe4S-binding_SPASM_dom"/>
</dbReference>
<proteinExistence type="predicted"/>
<gene>
    <name evidence="8" type="primary">scfB</name>
    <name evidence="8" type="ORF">IAB14_00210</name>
</gene>
<dbReference type="InterPro" id="IPR000385">
    <property type="entry name" value="MoaA_NifB_PqqE_Fe-S-bd_CS"/>
</dbReference>
<organism evidence="8 9">
    <name type="scientific">Candidatus Stercoripulliclostridium merdipullorum</name>
    <dbReference type="NCBI Taxonomy" id="2840952"/>
    <lineage>
        <taxon>Bacteria</taxon>
        <taxon>Bacillati</taxon>
        <taxon>Bacillota</taxon>
        <taxon>Clostridia</taxon>
        <taxon>Eubacteriales</taxon>
        <taxon>Candidatus Stercoripulliclostridium</taxon>
    </lineage>
</organism>
<dbReference type="CDD" id="cd01335">
    <property type="entry name" value="Radical_SAM"/>
    <property type="match status" value="1"/>
</dbReference>
<dbReference type="SUPFAM" id="SSF102114">
    <property type="entry name" value="Radical SAM enzymes"/>
    <property type="match status" value="1"/>
</dbReference>
<protein>
    <submittedName>
        <fullName evidence="8">Thioether cross-link-forming SCIFF peptide maturase</fullName>
    </submittedName>
</protein>
<dbReference type="PANTHER" id="PTHR43273">
    <property type="entry name" value="ANAEROBIC SULFATASE-MATURATING ENZYME HOMOLOG ASLB-RELATED"/>
    <property type="match status" value="1"/>
</dbReference>
<dbReference type="InterPro" id="IPR024025">
    <property type="entry name" value="SCIFF_rSAM_maturase"/>
</dbReference>
<dbReference type="AlphaFoldDB" id="A0A9D1NAF9"/>
<keyword evidence="2" id="KW-0004">4Fe-4S</keyword>
<dbReference type="GO" id="GO:0051539">
    <property type="term" value="F:4 iron, 4 sulfur cluster binding"/>
    <property type="evidence" value="ECO:0007669"/>
    <property type="project" value="UniProtKB-KW"/>
</dbReference>
<dbReference type="InterPro" id="IPR007197">
    <property type="entry name" value="rSAM"/>
</dbReference>
<dbReference type="PROSITE" id="PS51918">
    <property type="entry name" value="RADICAL_SAM"/>
    <property type="match status" value="1"/>
</dbReference>
<reference evidence="8" key="1">
    <citation type="submission" date="2020-10" db="EMBL/GenBank/DDBJ databases">
        <authorList>
            <person name="Gilroy R."/>
        </authorList>
    </citation>
    <scope>NUCLEOTIDE SEQUENCE</scope>
    <source>
        <strain evidence="8">23406</strain>
    </source>
</reference>
<keyword evidence="4" id="KW-0479">Metal-binding</keyword>
<dbReference type="NCBIfam" id="TIGR03974">
    <property type="entry name" value="rSAM_six_Cys"/>
    <property type="match status" value="1"/>
</dbReference>
<comment type="cofactor">
    <cofactor evidence="1">
        <name>[4Fe-4S] cluster</name>
        <dbReference type="ChEBI" id="CHEBI:49883"/>
    </cofactor>
</comment>
<accession>A0A9D1NAF9</accession>
<dbReference type="InterPro" id="IPR047602">
    <property type="entry name" value="SPASM_CteB-like"/>
</dbReference>
<dbReference type="PANTHER" id="PTHR43273:SF8">
    <property type="entry name" value="RADICAL SAM DOMAIN PROTEIN"/>
    <property type="match status" value="1"/>
</dbReference>
<evidence type="ECO:0000256" key="1">
    <source>
        <dbReference type="ARBA" id="ARBA00001966"/>
    </source>
</evidence>
<evidence type="ECO:0000256" key="2">
    <source>
        <dbReference type="ARBA" id="ARBA00022485"/>
    </source>
</evidence>
<dbReference type="NCBIfam" id="TIGR04085">
    <property type="entry name" value="rSAM_more_4Fe4S"/>
    <property type="match status" value="1"/>
</dbReference>
<dbReference type="SFLD" id="SFLDG01384">
    <property type="entry name" value="thioether_bond_formation_requi"/>
    <property type="match status" value="1"/>
</dbReference>
<dbReference type="SFLD" id="SFLDS00029">
    <property type="entry name" value="Radical_SAM"/>
    <property type="match status" value="1"/>
</dbReference>
<dbReference type="GO" id="GO:0046872">
    <property type="term" value="F:metal ion binding"/>
    <property type="evidence" value="ECO:0007669"/>
    <property type="project" value="UniProtKB-KW"/>
</dbReference>
<dbReference type="Pfam" id="PF13186">
    <property type="entry name" value="SPASM"/>
    <property type="match status" value="1"/>
</dbReference>
<name>A0A9D1NAF9_9FIRM</name>
<comment type="caution">
    <text evidence="8">The sequence shown here is derived from an EMBL/GenBank/DDBJ whole genome shotgun (WGS) entry which is preliminary data.</text>
</comment>
<evidence type="ECO:0000256" key="3">
    <source>
        <dbReference type="ARBA" id="ARBA00022691"/>
    </source>
</evidence>